<dbReference type="PROSITE" id="PS51898">
    <property type="entry name" value="TYR_RECOMBINASE"/>
    <property type="match status" value="1"/>
</dbReference>
<dbReference type="RefSeq" id="WP_033495911.1">
    <property type="nucleotide sequence ID" value="NZ_JGZI01000002.1"/>
</dbReference>
<evidence type="ECO:0000256" key="3">
    <source>
        <dbReference type="ARBA" id="ARBA00023125"/>
    </source>
</evidence>
<dbReference type="Gene3D" id="1.10.443.10">
    <property type="entry name" value="Intergrase catalytic core"/>
    <property type="match status" value="1"/>
</dbReference>
<evidence type="ECO:0000256" key="5">
    <source>
        <dbReference type="SAM" id="Coils"/>
    </source>
</evidence>
<dbReference type="Pfam" id="PF14659">
    <property type="entry name" value="Phage_int_SAM_3"/>
    <property type="match status" value="1"/>
</dbReference>
<dbReference type="PANTHER" id="PTHR30629">
    <property type="entry name" value="PROPHAGE INTEGRASE"/>
    <property type="match status" value="1"/>
</dbReference>
<dbReference type="InterPro" id="IPR050808">
    <property type="entry name" value="Phage_Integrase"/>
</dbReference>
<evidence type="ECO:0000259" key="6">
    <source>
        <dbReference type="PROSITE" id="PS51898"/>
    </source>
</evidence>
<feature type="domain" description="Tyr recombinase" evidence="6">
    <location>
        <begin position="194"/>
        <end position="382"/>
    </location>
</feature>
<evidence type="ECO:0000256" key="1">
    <source>
        <dbReference type="ARBA" id="ARBA00008857"/>
    </source>
</evidence>
<keyword evidence="4" id="KW-0233">DNA recombination</keyword>
<keyword evidence="5" id="KW-0175">Coiled coil</keyword>
<dbReference type="PANTHER" id="PTHR30629:SF2">
    <property type="entry name" value="PROPHAGE INTEGRASE INTS-RELATED"/>
    <property type="match status" value="1"/>
</dbReference>
<protein>
    <submittedName>
        <fullName evidence="7">Site-specific recombinase, phage integrase family</fullName>
    </submittedName>
</protein>
<gene>
    <name evidence="7" type="ORF">BPSY_0222</name>
</gene>
<dbReference type="GeneID" id="98299464"/>
<dbReference type="InterPro" id="IPR011010">
    <property type="entry name" value="DNA_brk_join_enz"/>
</dbReference>
<keyword evidence="8" id="KW-1185">Reference proteome</keyword>
<reference evidence="7 8" key="1">
    <citation type="submission" date="2014-03" db="EMBL/GenBank/DDBJ databases">
        <title>Genomics of Bifidobacteria.</title>
        <authorList>
            <person name="Ventura M."/>
            <person name="Milani C."/>
            <person name="Lugli G.A."/>
        </authorList>
    </citation>
    <scope>NUCLEOTIDE SEQUENCE [LARGE SCALE GENOMIC DNA]</scope>
    <source>
        <strain evidence="7 8">LMG 21775</strain>
    </source>
</reference>
<dbReference type="Proteomes" id="UP000029050">
    <property type="component" value="Unassembled WGS sequence"/>
</dbReference>
<proteinExistence type="inferred from homology"/>
<dbReference type="OrthoDB" id="1822491at2"/>
<dbReference type="GO" id="GO:0003677">
    <property type="term" value="F:DNA binding"/>
    <property type="evidence" value="ECO:0007669"/>
    <property type="project" value="UniProtKB-KW"/>
</dbReference>
<dbReference type="SUPFAM" id="SSF56349">
    <property type="entry name" value="DNA breaking-rejoining enzymes"/>
    <property type="match status" value="1"/>
</dbReference>
<dbReference type="AlphaFoldDB" id="A0A087CM45"/>
<name>A0A087CM45_9BIFI</name>
<dbReference type="Gene3D" id="1.10.150.130">
    <property type="match status" value="1"/>
</dbReference>
<accession>A0A087CM45</accession>
<evidence type="ECO:0000256" key="4">
    <source>
        <dbReference type="ARBA" id="ARBA00023172"/>
    </source>
</evidence>
<dbReference type="EMBL" id="JGZI01000002">
    <property type="protein sequence ID" value="KFI84345.1"/>
    <property type="molecule type" value="Genomic_DNA"/>
</dbReference>
<evidence type="ECO:0000313" key="7">
    <source>
        <dbReference type="EMBL" id="KFI84345.1"/>
    </source>
</evidence>
<dbReference type="InterPro" id="IPR002104">
    <property type="entry name" value="Integrase_catalytic"/>
</dbReference>
<evidence type="ECO:0000313" key="8">
    <source>
        <dbReference type="Proteomes" id="UP000029050"/>
    </source>
</evidence>
<dbReference type="InterPro" id="IPR010998">
    <property type="entry name" value="Integrase_recombinase_N"/>
</dbReference>
<dbReference type="eggNOG" id="COG0582">
    <property type="taxonomic scope" value="Bacteria"/>
</dbReference>
<dbReference type="GO" id="GO:0006310">
    <property type="term" value="P:DNA recombination"/>
    <property type="evidence" value="ECO:0007669"/>
    <property type="project" value="UniProtKB-KW"/>
</dbReference>
<keyword evidence="2" id="KW-0229">DNA integration</keyword>
<comment type="similarity">
    <text evidence="1">Belongs to the 'phage' integrase family.</text>
</comment>
<feature type="coiled-coil region" evidence="5">
    <location>
        <begin position="394"/>
        <end position="428"/>
    </location>
</feature>
<dbReference type="InterPro" id="IPR013762">
    <property type="entry name" value="Integrase-like_cat_sf"/>
</dbReference>
<evidence type="ECO:0000256" key="2">
    <source>
        <dbReference type="ARBA" id="ARBA00022908"/>
    </source>
</evidence>
<keyword evidence="3" id="KW-0238">DNA-binding</keyword>
<sequence length="439" mass="50294">MTRRFGTLRHKSNRTSAWIEASYLTPFWAFDKWPGLRERQYASFDIEDEAGALVWLRDAKLRIDAHSWQPEREILREQQRRSLTFAQYFEQWLGLRRTRSGDQLQAGTVYRIRKDATNHILPFFGKRRLAEITSRDVDRWWDGLDHSQRSMCINALKVLKSVLASASSPGPDGESPLIPRNPCTIMTPSQRRNTETVPATIAQVRMIYEAMPERYRAAVYIAVFCNGPRIGEICALTRSSIDLDHMVLHIRTSRKTIGPELIGRTKTEHSERDESIPPQLKPMMETLVDLTGPEAGAFIFPGVADRSVPLHPNTLRGWYDKARIQAGRKDLRFHDLRHTALTLLAQQGATVREIMDAAGHSDPQTAMRYQHSVQSRSRYLARQVGSLIPGDDTVESLRSRIEDNDQRIQELRKQNEQLSSQLSTAMMRHETGKQAKKQG</sequence>
<dbReference type="GO" id="GO:0015074">
    <property type="term" value="P:DNA integration"/>
    <property type="evidence" value="ECO:0007669"/>
    <property type="project" value="UniProtKB-KW"/>
</dbReference>
<organism evidence="7 8">
    <name type="scientific">Bifidobacterium psychraerophilum</name>
    <dbReference type="NCBI Taxonomy" id="218140"/>
    <lineage>
        <taxon>Bacteria</taxon>
        <taxon>Bacillati</taxon>
        <taxon>Actinomycetota</taxon>
        <taxon>Actinomycetes</taxon>
        <taxon>Bifidobacteriales</taxon>
        <taxon>Bifidobacteriaceae</taxon>
        <taxon>Bifidobacterium</taxon>
    </lineage>
</organism>
<dbReference type="Pfam" id="PF00589">
    <property type="entry name" value="Phage_integrase"/>
    <property type="match status" value="1"/>
</dbReference>
<comment type="caution">
    <text evidence="7">The sequence shown here is derived from an EMBL/GenBank/DDBJ whole genome shotgun (WGS) entry which is preliminary data.</text>
</comment>
<dbReference type="CDD" id="cd01189">
    <property type="entry name" value="INT_ICEBs1_C_like"/>
    <property type="match status" value="1"/>
</dbReference>
<dbReference type="InterPro" id="IPR004107">
    <property type="entry name" value="Integrase_SAM-like_N"/>
</dbReference>